<sequence>MHTEPLEDDFLFNNLSSTHTSYQSLFMLPGMLKHAQQIFQEPVKGRPITPRVEKKYKPPPSDPVFITQQLPPDSVVVSAARKRANSQSSGDAPPPDKESKTFDAAGKMVASQAANRWRIANSQALLARYDRAHWDEMSDIIQHLPKEYQKRAQQVVEEGQAITNNQISSALDLADTAARTVNTAVTIRRHAWLRSSGFKPEIQQAVLHMPFNQQQLFGTQVDTAIEKMKKDTDTAKPMGALYSSQYRGTFRKPQYWGGFRPQSSEPSTSQTKPSYQS</sequence>
<comment type="caution">
    <text evidence="2">The sequence shown here is derived from an EMBL/GenBank/DDBJ whole genome shotgun (WGS) entry which is preliminary data.</text>
</comment>
<feature type="region of interest" description="Disordered" evidence="1">
    <location>
        <begin position="253"/>
        <end position="277"/>
    </location>
</feature>
<proteinExistence type="predicted"/>
<accession>A0AAV7U7J5</accession>
<evidence type="ECO:0000313" key="3">
    <source>
        <dbReference type="Proteomes" id="UP001066276"/>
    </source>
</evidence>
<evidence type="ECO:0000313" key="2">
    <source>
        <dbReference type="EMBL" id="KAJ1185020.1"/>
    </source>
</evidence>
<dbReference type="Gene3D" id="1.10.287.3160">
    <property type="match status" value="1"/>
</dbReference>
<organism evidence="2 3">
    <name type="scientific">Pleurodeles waltl</name>
    <name type="common">Iberian ribbed newt</name>
    <dbReference type="NCBI Taxonomy" id="8319"/>
    <lineage>
        <taxon>Eukaryota</taxon>
        <taxon>Metazoa</taxon>
        <taxon>Chordata</taxon>
        <taxon>Craniata</taxon>
        <taxon>Vertebrata</taxon>
        <taxon>Euteleostomi</taxon>
        <taxon>Amphibia</taxon>
        <taxon>Batrachia</taxon>
        <taxon>Caudata</taxon>
        <taxon>Salamandroidea</taxon>
        <taxon>Salamandridae</taxon>
        <taxon>Pleurodelinae</taxon>
        <taxon>Pleurodeles</taxon>
    </lineage>
</organism>
<name>A0AAV7U7J5_PLEWA</name>
<keyword evidence="3" id="KW-1185">Reference proteome</keyword>
<gene>
    <name evidence="2" type="ORF">NDU88_001816</name>
</gene>
<dbReference type="Proteomes" id="UP001066276">
    <property type="component" value="Chromosome 3_1"/>
</dbReference>
<reference evidence="2" key="1">
    <citation type="journal article" date="2022" name="bioRxiv">
        <title>Sequencing and chromosome-scale assembly of the giantPleurodeles waltlgenome.</title>
        <authorList>
            <person name="Brown T."/>
            <person name="Elewa A."/>
            <person name="Iarovenko S."/>
            <person name="Subramanian E."/>
            <person name="Araus A.J."/>
            <person name="Petzold A."/>
            <person name="Susuki M."/>
            <person name="Suzuki K.-i.T."/>
            <person name="Hayashi T."/>
            <person name="Toyoda A."/>
            <person name="Oliveira C."/>
            <person name="Osipova E."/>
            <person name="Leigh N.D."/>
            <person name="Simon A."/>
            <person name="Yun M.H."/>
        </authorList>
    </citation>
    <scope>NUCLEOTIDE SEQUENCE</scope>
    <source>
        <strain evidence="2">20211129_DDA</strain>
        <tissue evidence="2">Liver</tissue>
    </source>
</reference>
<protein>
    <submittedName>
        <fullName evidence="2">Uncharacterized protein</fullName>
    </submittedName>
</protein>
<feature type="region of interest" description="Disordered" evidence="1">
    <location>
        <begin position="42"/>
        <end position="101"/>
    </location>
</feature>
<dbReference type="EMBL" id="JANPWB010000005">
    <property type="protein sequence ID" value="KAJ1185020.1"/>
    <property type="molecule type" value="Genomic_DNA"/>
</dbReference>
<dbReference type="AlphaFoldDB" id="A0AAV7U7J5"/>
<evidence type="ECO:0000256" key="1">
    <source>
        <dbReference type="SAM" id="MobiDB-lite"/>
    </source>
</evidence>
<feature type="compositionally biased region" description="Polar residues" evidence="1">
    <location>
        <begin position="261"/>
        <end position="277"/>
    </location>
</feature>